<comment type="caution">
    <text evidence="1">The sequence shown here is derived from an EMBL/GenBank/DDBJ whole genome shotgun (WGS) entry which is preliminary data.</text>
</comment>
<dbReference type="AlphaFoldDB" id="A0AAE0BR19"/>
<evidence type="ECO:0000313" key="1">
    <source>
        <dbReference type="EMBL" id="KAK3240588.1"/>
    </source>
</evidence>
<accession>A0AAE0BR19</accession>
<evidence type="ECO:0000313" key="2">
    <source>
        <dbReference type="Proteomes" id="UP001190700"/>
    </source>
</evidence>
<dbReference type="Proteomes" id="UP001190700">
    <property type="component" value="Unassembled WGS sequence"/>
</dbReference>
<proteinExistence type="predicted"/>
<name>A0AAE0BR19_9CHLO</name>
<gene>
    <name evidence="1" type="ORF">CYMTET_49573</name>
</gene>
<dbReference type="EMBL" id="LGRX02033597">
    <property type="protein sequence ID" value="KAK3240588.1"/>
    <property type="molecule type" value="Genomic_DNA"/>
</dbReference>
<feature type="non-terminal residue" evidence="1">
    <location>
        <position position="204"/>
    </location>
</feature>
<organism evidence="1 2">
    <name type="scientific">Cymbomonas tetramitiformis</name>
    <dbReference type="NCBI Taxonomy" id="36881"/>
    <lineage>
        <taxon>Eukaryota</taxon>
        <taxon>Viridiplantae</taxon>
        <taxon>Chlorophyta</taxon>
        <taxon>Pyramimonadophyceae</taxon>
        <taxon>Pyramimonadales</taxon>
        <taxon>Pyramimonadaceae</taxon>
        <taxon>Cymbomonas</taxon>
    </lineage>
</organism>
<protein>
    <submittedName>
        <fullName evidence="1">Uncharacterized protein</fullName>
    </submittedName>
</protein>
<keyword evidence="2" id="KW-1185">Reference proteome</keyword>
<reference evidence="1 2" key="1">
    <citation type="journal article" date="2015" name="Genome Biol. Evol.">
        <title>Comparative Genomics of a Bacterivorous Green Alga Reveals Evolutionary Causalities and Consequences of Phago-Mixotrophic Mode of Nutrition.</title>
        <authorList>
            <person name="Burns J.A."/>
            <person name="Paasch A."/>
            <person name="Narechania A."/>
            <person name="Kim E."/>
        </authorList>
    </citation>
    <scope>NUCLEOTIDE SEQUENCE [LARGE SCALE GENOMIC DNA]</scope>
    <source>
        <strain evidence="1 2">PLY_AMNH</strain>
    </source>
</reference>
<sequence length="204" mass="22113">MRADDGNRGVAARGDLAALEGGAVLSPEDRHSVLEALLHVVYENRYDGAFYDGRQVSPLPAVEGVMHEVQETGEVPRVTSVAVACEAVCSLVRTHPEGLLPAQFVRQYLQAKSPPIDTEHAARAAEDAVFHHQDEGTNRFWQSLMQHLGRMVKGHVTSPAQAAAVFAPLMLRGLSGAPPQPLMLLTSPRTLTTRMLELPNQKAP</sequence>